<proteinExistence type="predicted"/>
<reference evidence="2 3" key="1">
    <citation type="journal article" date="2017" name="Gigascience">
        <title>Draft genome of the honey bee ectoparasitic mite, Tropilaelaps mercedesae, is shaped by the parasitic life history.</title>
        <authorList>
            <person name="Dong X."/>
            <person name="Armstrong S.D."/>
            <person name="Xia D."/>
            <person name="Makepeace B.L."/>
            <person name="Darby A.C."/>
            <person name="Kadowaki T."/>
        </authorList>
    </citation>
    <scope>NUCLEOTIDE SEQUENCE [LARGE SCALE GENOMIC DNA]</scope>
    <source>
        <strain evidence="2">Wuxi-XJTLU</strain>
    </source>
</reference>
<evidence type="ECO:0000313" key="3">
    <source>
        <dbReference type="Proteomes" id="UP000192247"/>
    </source>
</evidence>
<dbReference type="EMBL" id="MNPL01015810">
    <property type="protein sequence ID" value="OQR70907.1"/>
    <property type="molecule type" value="Genomic_DNA"/>
</dbReference>
<evidence type="ECO:0000256" key="1">
    <source>
        <dbReference type="SAM" id="MobiDB-lite"/>
    </source>
</evidence>
<accession>A0A1V9XBK6</accession>
<dbReference type="GO" id="GO:0005730">
    <property type="term" value="C:nucleolus"/>
    <property type="evidence" value="ECO:0007669"/>
    <property type="project" value="TreeGrafter"/>
</dbReference>
<feature type="compositionally biased region" description="Polar residues" evidence="1">
    <location>
        <begin position="201"/>
        <end position="214"/>
    </location>
</feature>
<evidence type="ECO:0000313" key="2">
    <source>
        <dbReference type="EMBL" id="OQR70907.1"/>
    </source>
</evidence>
<dbReference type="Proteomes" id="UP000192247">
    <property type="component" value="Unassembled WGS sequence"/>
</dbReference>
<feature type="region of interest" description="Disordered" evidence="1">
    <location>
        <begin position="54"/>
        <end position="75"/>
    </location>
</feature>
<organism evidence="2 3">
    <name type="scientific">Tropilaelaps mercedesae</name>
    <dbReference type="NCBI Taxonomy" id="418985"/>
    <lineage>
        <taxon>Eukaryota</taxon>
        <taxon>Metazoa</taxon>
        <taxon>Ecdysozoa</taxon>
        <taxon>Arthropoda</taxon>
        <taxon>Chelicerata</taxon>
        <taxon>Arachnida</taxon>
        <taxon>Acari</taxon>
        <taxon>Parasitiformes</taxon>
        <taxon>Mesostigmata</taxon>
        <taxon>Gamasina</taxon>
        <taxon>Dermanyssoidea</taxon>
        <taxon>Laelapidae</taxon>
        <taxon>Tropilaelaps</taxon>
    </lineage>
</organism>
<dbReference type="InterPro" id="IPR009548">
    <property type="entry name" value="Prkrip1"/>
</dbReference>
<dbReference type="Pfam" id="PF06658">
    <property type="entry name" value="DUF1168"/>
    <property type="match status" value="1"/>
</dbReference>
<dbReference type="PANTHER" id="PTHR13507">
    <property type="entry name" value="PRKR-INTERACTING PROTEIN 1"/>
    <property type="match status" value="1"/>
</dbReference>
<gene>
    <name evidence="2" type="ORF">BIW11_11323</name>
</gene>
<protein>
    <submittedName>
        <fullName evidence="2">PRKR-interacting protein 1-like</fullName>
    </submittedName>
</protein>
<feature type="region of interest" description="Disordered" evidence="1">
    <location>
        <begin position="114"/>
        <end position="220"/>
    </location>
</feature>
<dbReference type="GO" id="GO:0004860">
    <property type="term" value="F:protein kinase inhibitor activity"/>
    <property type="evidence" value="ECO:0007669"/>
    <property type="project" value="TreeGrafter"/>
</dbReference>
<dbReference type="AlphaFoldDB" id="A0A1V9XBK6"/>
<dbReference type="GO" id="GO:0003725">
    <property type="term" value="F:double-stranded RNA binding"/>
    <property type="evidence" value="ECO:0007669"/>
    <property type="project" value="InterPro"/>
</dbReference>
<dbReference type="PANTHER" id="PTHR13507:SF0">
    <property type="entry name" value="PRKR-INTERACTING PROTEIN 1"/>
    <property type="match status" value="1"/>
</dbReference>
<feature type="compositionally biased region" description="Basic and acidic residues" evidence="1">
    <location>
        <begin position="114"/>
        <end position="135"/>
    </location>
</feature>
<dbReference type="OrthoDB" id="10067079at2759"/>
<keyword evidence="3" id="KW-1185">Reference proteome</keyword>
<dbReference type="InParanoid" id="A0A1V9XBK6"/>
<feature type="compositionally biased region" description="Basic and acidic residues" evidence="1">
    <location>
        <begin position="152"/>
        <end position="168"/>
    </location>
</feature>
<dbReference type="GO" id="GO:0019901">
    <property type="term" value="F:protein kinase binding"/>
    <property type="evidence" value="ECO:0007669"/>
    <property type="project" value="TreeGrafter"/>
</dbReference>
<name>A0A1V9XBK6_9ACAR</name>
<comment type="caution">
    <text evidence="2">The sequence shown here is derived from an EMBL/GenBank/DDBJ whole genome shotgun (WGS) entry which is preliminary data.</text>
</comment>
<dbReference type="STRING" id="418985.A0A1V9XBK6"/>
<sequence>MTKPRLEFAMVDSDDLDLLGLPKPKVKKEREEREVVVVRTARDAQRVQLDRLMRNPDKEVHIPEKRQDNREHKVPDFVRNVMGSSAGAGSGEFHVYRQLRKKVITRVKLMEEQAEREKLDEDFAKRQAEKEKEAQLKAARKRAKRQKKKQKMKDNQKRAKRAKIEGAHNSDSSGSVSEKEDAESDEQADKTYSAMVESESKQTVGHENSEGQSVNDKEES</sequence>
<feature type="compositionally biased region" description="Basic residues" evidence="1">
    <location>
        <begin position="138"/>
        <end position="151"/>
    </location>
</feature>